<name>A0ABS4ZAH3_9ACTN</name>
<evidence type="ECO:0000313" key="8">
    <source>
        <dbReference type="Proteomes" id="UP000758168"/>
    </source>
</evidence>
<keyword evidence="2" id="KW-0813">Transport</keyword>
<dbReference type="PANTHER" id="PTHR42734:SF5">
    <property type="entry name" value="IRON TRANSPORT SYSTEM ATP-BINDING PROTEIN HI_0361-RELATED"/>
    <property type="match status" value="1"/>
</dbReference>
<dbReference type="Proteomes" id="UP000758168">
    <property type="component" value="Unassembled WGS sequence"/>
</dbReference>
<evidence type="ECO:0000313" key="7">
    <source>
        <dbReference type="EMBL" id="MBP2418052.1"/>
    </source>
</evidence>
<sequence>MLSPLLTAPPAARLSAVHVDFAGHEAVCHVDLEVRGGEVMAIAGPNGAGKTTLLEVIAGTRAPSSGTREATPAVGFVPQRTAVSDRLPLTVRDVVTVGAWGRTGPWRRLDAGSRAAVDEALERLGMTALARRPFAALSGGQRQRALLAQGLAARAELLLLDEPTTGLDTDSGDRIRALMAAEAGRGAAVVCVSHDPAVLTGADRLVHLADGRVVADETPVSEGRRWPQPRTPRTGRRSPGRG</sequence>
<keyword evidence="3" id="KW-0547">Nucleotide-binding</keyword>
<dbReference type="InterPro" id="IPR003439">
    <property type="entry name" value="ABC_transporter-like_ATP-bd"/>
</dbReference>
<feature type="compositionally biased region" description="Basic residues" evidence="5">
    <location>
        <begin position="233"/>
        <end position="242"/>
    </location>
</feature>
<evidence type="ECO:0000259" key="6">
    <source>
        <dbReference type="PROSITE" id="PS50893"/>
    </source>
</evidence>
<evidence type="ECO:0000256" key="2">
    <source>
        <dbReference type="ARBA" id="ARBA00022448"/>
    </source>
</evidence>
<feature type="region of interest" description="Disordered" evidence="5">
    <location>
        <begin position="216"/>
        <end position="242"/>
    </location>
</feature>
<dbReference type="EMBL" id="JAGIOB010000001">
    <property type="protein sequence ID" value="MBP2418052.1"/>
    <property type="molecule type" value="Genomic_DNA"/>
</dbReference>
<comment type="similarity">
    <text evidence="1">Belongs to the ABC transporter superfamily.</text>
</comment>
<evidence type="ECO:0000256" key="1">
    <source>
        <dbReference type="ARBA" id="ARBA00005417"/>
    </source>
</evidence>
<dbReference type="Gene3D" id="3.40.50.300">
    <property type="entry name" value="P-loop containing nucleotide triphosphate hydrolases"/>
    <property type="match status" value="1"/>
</dbReference>
<dbReference type="RefSeq" id="WP_210057268.1">
    <property type="nucleotide sequence ID" value="NZ_BAAAMH010000010.1"/>
</dbReference>
<dbReference type="InterPro" id="IPR017871">
    <property type="entry name" value="ABC_transporter-like_CS"/>
</dbReference>
<dbReference type="PANTHER" id="PTHR42734">
    <property type="entry name" value="METAL TRANSPORT SYSTEM ATP-BINDING PROTEIN TM_0124-RELATED"/>
    <property type="match status" value="1"/>
</dbReference>
<gene>
    <name evidence="7" type="ORF">JOF54_002974</name>
</gene>
<feature type="domain" description="ABC transporter" evidence="6">
    <location>
        <begin position="12"/>
        <end position="235"/>
    </location>
</feature>
<reference evidence="7 8" key="1">
    <citation type="submission" date="2021-03" db="EMBL/GenBank/DDBJ databases">
        <title>Sequencing the genomes of 1000 actinobacteria strains.</title>
        <authorList>
            <person name="Klenk H.-P."/>
        </authorList>
    </citation>
    <scope>NUCLEOTIDE SEQUENCE [LARGE SCALE GENOMIC DNA]</scope>
    <source>
        <strain evidence="7 8">DSM 12936</strain>
    </source>
</reference>
<organism evidence="7 8">
    <name type="scientific">Microlunatus capsulatus</name>
    <dbReference type="NCBI Taxonomy" id="99117"/>
    <lineage>
        <taxon>Bacteria</taxon>
        <taxon>Bacillati</taxon>
        <taxon>Actinomycetota</taxon>
        <taxon>Actinomycetes</taxon>
        <taxon>Propionibacteriales</taxon>
        <taxon>Propionibacteriaceae</taxon>
        <taxon>Microlunatus</taxon>
    </lineage>
</organism>
<comment type="caution">
    <text evidence="7">The sequence shown here is derived from an EMBL/GenBank/DDBJ whole genome shotgun (WGS) entry which is preliminary data.</text>
</comment>
<evidence type="ECO:0000256" key="5">
    <source>
        <dbReference type="SAM" id="MobiDB-lite"/>
    </source>
</evidence>
<dbReference type="GO" id="GO:0005524">
    <property type="term" value="F:ATP binding"/>
    <property type="evidence" value="ECO:0007669"/>
    <property type="project" value="UniProtKB-KW"/>
</dbReference>
<evidence type="ECO:0000256" key="3">
    <source>
        <dbReference type="ARBA" id="ARBA00022741"/>
    </source>
</evidence>
<keyword evidence="4 7" id="KW-0067">ATP-binding</keyword>
<dbReference type="InterPro" id="IPR047748">
    <property type="entry name" value="AztA-like"/>
</dbReference>
<proteinExistence type="inferred from homology"/>
<dbReference type="InterPro" id="IPR050153">
    <property type="entry name" value="Metal_Ion_Import_ABC"/>
</dbReference>
<dbReference type="SUPFAM" id="SSF52540">
    <property type="entry name" value="P-loop containing nucleoside triphosphate hydrolases"/>
    <property type="match status" value="1"/>
</dbReference>
<dbReference type="InterPro" id="IPR027417">
    <property type="entry name" value="P-loop_NTPase"/>
</dbReference>
<accession>A0ABS4ZAH3</accession>
<dbReference type="PROSITE" id="PS00211">
    <property type="entry name" value="ABC_TRANSPORTER_1"/>
    <property type="match status" value="1"/>
</dbReference>
<dbReference type="InterPro" id="IPR003593">
    <property type="entry name" value="AAA+_ATPase"/>
</dbReference>
<dbReference type="NCBIfam" id="NF040873">
    <property type="entry name" value="AztA"/>
    <property type="match status" value="1"/>
</dbReference>
<dbReference type="PROSITE" id="PS50893">
    <property type="entry name" value="ABC_TRANSPORTER_2"/>
    <property type="match status" value="1"/>
</dbReference>
<keyword evidence="8" id="KW-1185">Reference proteome</keyword>
<evidence type="ECO:0000256" key="4">
    <source>
        <dbReference type="ARBA" id="ARBA00022840"/>
    </source>
</evidence>
<protein>
    <submittedName>
        <fullName evidence="7">Zinc/manganese transport system ATP-binding protein</fullName>
    </submittedName>
</protein>
<dbReference type="SMART" id="SM00382">
    <property type="entry name" value="AAA"/>
    <property type="match status" value="1"/>
</dbReference>
<dbReference type="Pfam" id="PF00005">
    <property type="entry name" value="ABC_tran"/>
    <property type="match status" value="1"/>
</dbReference>